<reference evidence="2 7" key="1">
    <citation type="journal article" date="2013" name="J. Virol.">
        <title>Comparative genomics of carp herpesviruses.</title>
        <authorList>
            <person name="Davison A.J."/>
            <person name="Kurobe T."/>
            <person name="Gatherer D."/>
            <person name="Cunningham C."/>
            <person name="Korf I."/>
            <person name="Fukuda H."/>
            <person name="Hedrick R.P."/>
            <person name="Waltzek T.B."/>
        </authorList>
    </citation>
    <scope>NUCLEOTIDE SEQUENCE [LARGE SCALE GENOMIC DNA]</scope>
    <source>
        <strain evidence="2">ST-J1</strain>
    </source>
</reference>
<keyword evidence="1" id="KW-0812">Transmembrane</keyword>
<evidence type="ECO:0000313" key="8">
    <source>
        <dbReference type="Proteomes" id="UP000126788"/>
    </source>
</evidence>
<accession>K7PCA9</accession>
<evidence type="ECO:0000313" key="6">
    <source>
        <dbReference type="EMBL" id="QIV66980.1"/>
    </source>
</evidence>
<dbReference type="Proteomes" id="UP000101183">
    <property type="component" value="Segment"/>
</dbReference>
<reference evidence="8" key="5">
    <citation type="journal article" date="2022" name="Can. J. Microbiol.">
        <title>Characterization and Prevalence of A New Fatal Genotype CyHV-2 in Mainland China.</title>
        <authorList>
            <person name="Li L."/>
            <person name="Luo Y."/>
            <person name="Gao Z."/>
            <person name="Huang J."/>
            <person name="Zheng X."/>
            <person name="Nie H."/>
            <person name="Zhang J."/>
            <person name="Lin L."/>
            <person name="Yuan J."/>
        </authorList>
    </citation>
    <scope>NUCLEOTIDE SEQUENCE [LARGE SCALE GENOMIC DNA]</scope>
</reference>
<organism evidence="2 7">
    <name type="scientific">Cyprinid herpesvirus 2</name>
    <name type="common">CyHV-2</name>
    <dbReference type="NCBI Taxonomy" id="317878"/>
    <lineage>
        <taxon>Viruses</taxon>
        <taxon>Duplodnaviria</taxon>
        <taxon>Heunggongvirae</taxon>
        <taxon>Peploviricota</taxon>
        <taxon>Herviviricetes</taxon>
        <taxon>Herpesvirales</taxon>
        <taxon>Alloherpesviridae</taxon>
        <taxon>Cyvirus</taxon>
        <taxon>Cyvirus cyprinidallo2</taxon>
    </lineage>
</organism>
<dbReference type="GeneID" id="14011396"/>
<feature type="transmembrane region" description="Helical" evidence="1">
    <location>
        <begin position="91"/>
        <end position="109"/>
    </location>
</feature>
<dbReference type="Proteomes" id="UP000142765">
    <property type="component" value="Segment"/>
</dbReference>
<dbReference type="Proteomes" id="UP000126788">
    <property type="component" value="Genome"/>
</dbReference>
<dbReference type="OrthoDB" id="32286at10239"/>
<name>K7PCA9_CYHV2</name>
<keyword evidence="7" id="KW-1185">Reference proteome</keyword>
<dbReference type="EMBL" id="MN593216">
    <property type="protein sequence ID" value="QIV66980.1"/>
    <property type="molecule type" value="Genomic_DNA"/>
</dbReference>
<dbReference type="KEGG" id="vg:14011419"/>
<dbReference type="EMBL" id="KM200722">
    <property type="protein sequence ID" value="AKC02105.1"/>
    <property type="molecule type" value="Genomic_DNA"/>
</dbReference>
<evidence type="ECO:0000313" key="9">
    <source>
        <dbReference type="Proteomes" id="UP000142765"/>
    </source>
</evidence>
<dbReference type="EMBL" id="JQ815364">
    <property type="protein sequence ID" value="AFJ20607.1"/>
    <property type="molecule type" value="Genomic_DNA"/>
</dbReference>
<dbReference type="RefSeq" id="YP_007003983.1">
    <property type="nucleotide sequence ID" value="NC_019495.1"/>
</dbReference>
<keyword evidence="1" id="KW-1133">Transmembrane helix</keyword>
<evidence type="ECO:0000313" key="3">
    <source>
        <dbReference type="EMBL" id="AFJ20607.1"/>
    </source>
</evidence>
<evidence type="ECO:0000256" key="1">
    <source>
        <dbReference type="SAM" id="Phobius"/>
    </source>
</evidence>
<dbReference type="EMBL" id="KT387800">
    <property type="protein sequence ID" value="AMB21583.1"/>
    <property type="molecule type" value="Genomic_DNA"/>
</dbReference>
<keyword evidence="1" id="KW-0472">Membrane</keyword>
<dbReference type="GeneID" id="14011419"/>
<evidence type="ECO:0000313" key="7">
    <source>
        <dbReference type="Proteomes" id="UP000101183"/>
    </source>
</evidence>
<dbReference type="EMBL" id="KT387800">
    <property type="protein sequence ID" value="AMB21733.1"/>
    <property type="molecule type" value="Genomic_DNA"/>
</dbReference>
<evidence type="ECO:0000313" key="2">
    <source>
        <dbReference type="EMBL" id="AFJ20457.1"/>
    </source>
</evidence>
<protein>
    <submittedName>
        <fullName evidence="2 5">ORF5</fullName>
    </submittedName>
</protein>
<evidence type="ECO:0000313" key="4">
    <source>
        <dbReference type="EMBL" id="AKC01965.1"/>
    </source>
</evidence>
<dbReference type="RefSeq" id="YP_007003833.1">
    <property type="nucleotide sequence ID" value="NC_019495.1"/>
</dbReference>
<evidence type="ECO:0000313" key="5">
    <source>
        <dbReference type="EMBL" id="AMB21583.1"/>
    </source>
</evidence>
<reference evidence="4" key="2">
    <citation type="journal article" date="2015" name="Can. J. Microbiol.">
        <title>Characterization and Prevalence of A New Fatal Genotype CyHV-2 in Mainland China.</title>
        <authorList>
            <person name="Li L."/>
            <person name="Luo Y."/>
            <person name="Gao Z."/>
            <person name="Huang J."/>
            <person name="Zheng X."/>
            <person name="Nie H."/>
            <person name="Zhang J."/>
            <person name="Lin L."/>
            <person name="Yuan J."/>
        </authorList>
    </citation>
    <scope>NUCLEOTIDE SEQUENCE [LARGE SCALE GENOMIC DNA]</scope>
    <source>
        <strain evidence="4">SY-C1</strain>
    </source>
</reference>
<dbReference type="KEGG" id="vg:14011396"/>
<dbReference type="EMBL" id="JQ815364">
    <property type="protein sequence ID" value="AFJ20457.1"/>
    <property type="molecule type" value="Genomic_DNA"/>
</dbReference>
<dbReference type="EMBL" id="KM200722">
    <property type="protein sequence ID" value="AKC01965.1"/>
    <property type="molecule type" value="Genomic_DNA"/>
</dbReference>
<gene>
    <name evidence="2" type="ORF">CyHV2_ORF5_1</name>
    <name evidence="3" type="ORF">CyHV2_ORF5_2</name>
</gene>
<proteinExistence type="predicted"/>
<sequence length="369" mass="42166">MIKYSAEQEAIEVITQLGGETSPYRPTSYSEQDDGQLPSTSFSYEDIHRYTSFDAEGSREALNLKPSSSCCSWRRLCWWCPDLPVITPSRLFFVVLGALLLVVSVLILVNRPEVNGAYEAKCPVDQRVYYPLRSHWKRYTFMFCCPCCASEQHVCYEDMFTWVQKWYDDTLSVEQQISFSHHVWAAAVARNHRERKPVPLTHQHTSEWLALMKEMVSPVRVLEELLSAEKVEHINRTLASRKDSEHDNLQLMYVESSNTTRSKGRNTVLASFEMDNIFARDQISAFLVEAGHGQDLAMFKMAFSAYCTNNKVYDVLFQDTLDMPGVVETVAEYPSRVEILIDDMLEIEAAAKRANTTATTLNNNVTSTT</sequence>
<reference evidence="5 9" key="3">
    <citation type="submission" date="2015-08" db="EMBL/GenBank/DDBJ databases">
        <authorList>
            <person name="Babu N.S."/>
            <person name="Beckwith C.J."/>
            <person name="Beseler K.G."/>
            <person name="Brison A."/>
            <person name="Carone J.V."/>
            <person name="Caskin T.P."/>
            <person name="Diamond M."/>
            <person name="Durham M.E."/>
            <person name="Foxe J.M."/>
            <person name="Go M."/>
            <person name="Henderson B.A."/>
            <person name="Jones I.B."/>
            <person name="McGettigan J.A."/>
            <person name="Micheletti S.J."/>
            <person name="Nasrallah M.E."/>
            <person name="Ortiz D."/>
            <person name="Piller C.R."/>
            <person name="Privatt S.R."/>
            <person name="Schneider S.L."/>
            <person name="Sharp S."/>
            <person name="Smith T.C."/>
            <person name="Stanton J.D."/>
            <person name="Ullery H.E."/>
            <person name="Wilson R.J."/>
            <person name="Serrano M.G."/>
            <person name="Buck G."/>
            <person name="Lee V."/>
            <person name="Wang Y."/>
            <person name="Carvalho R."/>
            <person name="Voegtly L."/>
            <person name="Shi R."/>
            <person name="Duckworth R."/>
            <person name="Johnson A."/>
            <person name="Loviza R."/>
            <person name="Walstead R."/>
            <person name="Shah Z."/>
            <person name="Kiflezghi M."/>
            <person name="Wade K."/>
            <person name="Ball S.L."/>
            <person name="Bradley K.W."/>
            <person name="Asai D.J."/>
            <person name="Bowman C.A."/>
            <person name="Russell D.A."/>
            <person name="Pope W.H."/>
            <person name="Jacobs-Sera D."/>
            <person name="Hendrix R.W."/>
            <person name="Hatfull G.F."/>
        </authorList>
    </citation>
    <scope>NUCLEOTIDE SEQUENCE [LARGE SCALE GENOMIC DNA]</scope>
    <source>
        <strain evidence="5">SY</strain>
    </source>
</reference>
<reference evidence="6" key="4">
    <citation type="submission" date="2019-10" db="EMBL/GenBank/DDBJ databases">
        <title>The complete genome of Cyprinid herpesvirus 2, a new strain isolated from Allogynogenetic crucian carp.</title>
        <authorList>
            <person name="Jiang Y."/>
            <person name="Wang H."/>
            <person name="Lu L."/>
        </authorList>
    </citation>
    <scope>NUCLEOTIDE SEQUENCE</scope>
    <source>
        <strain evidence="6">YC-01</strain>
    </source>
</reference>